<proteinExistence type="inferred from homology"/>
<dbReference type="InterPro" id="IPR020904">
    <property type="entry name" value="Sc_DH/Rdtase_CS"/>
</dbReference>
<evidence type="ECO:0000313" key="4">
    <source>
        <dbReference type="Proteomes" id="UP000887569"/>
    </source>
</evidence>
<evidence type="ECO:0000313" key="5">
    <source>
        <dbReference type="WBParaSite" id="PgR003_g160_t02"/>
    </source>
</evidence>
<dbReference type="InterPro" id="IPR002347">
    <property type="entry name" value="SDR_fam"/>
</dbReference>
<evidence type="ECO:0000313" key="6">
    <source>
        <dbReference type="WBParaSite" id="PgR003_g160_t03"/>
    </source>
</evidence>
<organism evidence="4 5">
    <name type="scientific">Parascaris univalens</name>
    <name type="common">Nematode worm</name>
    <dbReference type="NCBI Taxonomy" id="6257"/>
    <lineage>
        <taxon>Eukaryota</taxon>
        <taxon>Metazoa</taxon>
        <taxon>Ecdysozoa</taxon>
        <taxon>Nematoda</taxon>
        <taxon>Chromadorea</taxon>
        <taxon>Rhabditida</taxon>
        <taxon>Spirurina</taxon>
        <taxon>Ascaridomorpha</taxon>
        <taxon>Ascaridoidea</taxon>
        <taxon>Ascarididae</taxon>
        <taxon>Parascaris</taxon>
    </lineage>
</organism>
<evidence type="ECO:0000256" key="3">
    <source>
        <dbReference type="RuleBase" id="RU000363"/>
    </source>
</evidence>
<keyword evidence="2" id="KW-0560">Oxidoreductase</keyword>
<evidence type="ECO:0000256" key="1">
    <source>
        <dbReference type="ARBA" id="ARBA00006484"/>
    </source>
</evidence>
<dbReference type="WBParaSite" id="PgR003_g160_t02">
    <property type="protein sequence ID" value="PgR003_g160_t02"/>
    <property type="gene ID" value="PgR003_g160"/>
</dbReference>
<dbReference type="WBParaSite" id="PgR003_g160_t03">
    <property type="protein sequence ID" value="PgR003_g160_t03"/>
    <property type="gene ID" value="PgR003_g160"/>
</dbReference>
<keyword evidence="4" id="KW-1185">Reference proteome</keyword>
<dbReference type="PANTHER" id="PTHR24322">
    <property type="entry name" value="PKSB"/>
    <property type="match status" value="1"/>
</dbReference>
<dbReference type="Pfam" id="PF00106">
    <property type="entry name" value="adh_short"/>
    <property type="match status" value="1"/>
</dbReference>
<dbReference type="SUPFAM" id="SSF51735">
    <property type="entry name" value="NAD(P)-binding Rossmann-fold domains"/>
    <property type="match status" value="1"/>
</dbReference>
<dbReference type="Proteomes" id="UP000887569">
    <property type="component" value="Unplaced"/>
</dbReference>
<name>A0A915A9L2_PARUN</name>
<dbReference type="PRINTS" id="PR00080">
    <property type="entry name" value="SDRFAMILY"/>
</dbReference>
<dbReference type="GO" id="GO:0005811">
    <property type="term" value="C:lipid droplet"/>
    <property type="evidence" value="ECO:0007669"/>
    <property type="project" value="TreeGrafter"/>
</dbReference>
<comment type="similarity">
    <text evidence="1 3">Belongs to the short-chain dehydrogenases/reductases (SDR) family.</text>
</comment>
<dbReference type="AlphaFoldDB" id="A0A915A9L2"/>
<evidence type="ECO:0000256" key="2">
    <source>
        <dbReference type="ARBA" id="ARBA00023002"/>
    </source>
</evidence>
<dbReference type="PRINTS" id="PR00081">
    <property type="entry name" value="GDHRDH"/>
</dbReference>
<dbReference type="InterPro" id="IPR036291">
    <property type="entry name" value="NAD(P)-bd_dom_sf"/>
</dbReference>
<dbReference type="PANTHER" id="PTHR24322:SF736">
    <property type="entry name" value="RETINOL DEHYDROGENASE 10"/>
    <property type="match status" value="1"/>
</dbReference>
<dbReference type="Gene3D" id="3.40.50.720">
    <property type="entry name" value="NAD(P)-binding Rossmann-like Domain"/>
    <property type="match status" value="1"/>
</dbReference>
<sequence length="267" mass="29802">MGIGKGLARKFAVEERAIVCILDINEVEGQRTASEICSDGGRATFFKCDVSNPDSLRLCAKQIRSDSKLGEVDIVVCNAAVLRVGEILEMSDNDFKVTMDVNVLGYIYTIRAFLPSMIERDRGHVVAIASVCSYFGEHLGTAYCTAKFAVRGLMDSLQMELDEKRKRGVAVTTVFPYFTRTSLITDQLNEPFCTLLEVIPFNECINAIADAVLKERVSCYIPQSLATLSLIRWVLMTKCVVKYARRFMNVHYVPKTPEDPSLLNTTN</sequence>
<dbReference type="GO" id="GO:0016616">
    <property type="term" value="F:oxidoreductase activity, acting on the CH-OH group of donors, NAD or NADP as acceptor"/>
    <property type="evidence" value="ECO:0007669"/>
    <property type="project" value="TreeGrafter"/>
</dbReference>
<dbReference type="PROSITE" id="PS00061">
    <property type="entry name" value="ADH_SHORT"/>
    <property type="match status" value="1"/>
</dbReference>
<reference evidence="5 6" key="1">
    <citation type="submission" date="2022-11" db="UniProtKB">
        <authorList>
            <consortium name="WormBaseParasite"/>
        </authorList>
    </citation>
    <scope>IDENTIFICATION</scope>
</reference>
<protein>
    <submittedName>
        <fullName evidence="5 6">Uncharacterized protein</fullName>
    </submittedName>
</protein>
<accession>A0A915A9L2</accession>